<name>A0A2S7ADZ5_9XANT</name>
<organism evidence="1 2">
    <name type="scientific">Xanthomonas arboricola</name>
    <dbReference type="NCBI Taxonomy" id="56448"/>
    <lineage>
        <taxon>Bacteria</taxon>
        <taxon>Pseudomonadati</taxon>
        <taxon>Pseudomonadota</taxon>
        <taxon>Gammaproteobacteria</taxon>
        <taxon>Lysobacterales</taxon>
        <taxon>Lysobacteraceae</taxon>
        <taxon>Xanthomonas</taxon>
    </lineage>
</organism>
<dbReference type="AlphaFoldDB" id="A0A2S7ADZ5"/>
<proteinExistence type="predicted"/>
<evidence type="ECO:0000313" key="1">
    <source>
        <dbReference type="EMBL" id="PPU07811.1"/>
    </source>
</evidence>
<dbReference type="EMBL" id="MIGY01000002">
    <property type="protein sequence ID" value="PPU07811.1"/>
    <property type="molecule type" value="Genomic_DNA"/>
</dbReference>
<protein>
    <submittedName>
        <fullName evidence="1">Uncharacterized protein</fullName>
    </submittedName>
</protein>
<reference evidence="1 2" key="1">
    <citation type="submission" date="2016-08" db="EMBL/GenBank/DDBJ databases">
        <title>Evolution of the type three secretion system and type three effector repertoires in Xanthomonas.</title>
        <authorList>
            <person name="Merda D."/>
            <person name="Briand M."/>
            <person name="Bosis E."/>
            <person name="Rousseau C."/>
            <person name="Portier P."/>
            <person name="Jacques M.-A."/>
            <person name="Fischer-Le Saux M."/>
        </authorList>
    </citation>
    <scope>NUCLEOTIDE SEQUENCE [LARGE SCALE GENOMIC DNA]</scope>
    <source>
        <strain evidence="1 2">CFBP 7645</strain>
    </source>
</reference>
<evidence type="ECO:0000313" key="2">
    <source>
        <dbReference type="Proteomes" id="UP000239204"/>
    </source>
</evidence>
<dbReference type="RefSeq" id="WP_104537286.1">
    <property type="nucleotide sequence ID" value="NZ_MIGY01000002.1"/>
</dbReference>
<comment type="caution">
    <text evidence="1">The sequence shown here is derived from an EMBL/GenBank/DDBJ whole genome shotgun (WGS) entry which is preliminary data.</text>
</comment>
<dbReference type="Proteomes" id="UP000239204">
    <property type="component" value="Unassembled WGS sequence"/>
</dbReference>
<sequence length="119" mass="13195">MAAALYARLEATARRLIGGYGYLTQLERDGAITGPPHNPQQGPPMRHDCKVVETEYSLTNRDATLVLQGDKLGLISTDVAIEPMKDDRILLGGVLYRFIDLQPLSPGGQVLMYEFHARR</sequence>
<gene>
    <name evidence="1" type="ORF">XarjCFBP7645_09415</name>
</gene>
<accession>A0A2S7ADZ5</accession>